<accession>A0A9D0Z3L9</accession>
<dbReference type="InterPro" id="IPR014194">
    <property type="entry name" value="Spore_III_AE"/>
</dbReference>
<dbReference type="Pfam" id="PF09546">
    <property type="entry name" value="Spore_III_AE"/>
    <property type="match status" value="1"/>
</dbReference>
<feature type="transmembrane region" description="Helical" evidence="1">
    <location>
        <begin position="270"/>
        <end position="294"/>
    </location>
</feature>
<keyword evidence="1" id="KW-0472">Membrane</keyword>
<gene>
    <name evidence="3" type="ORF">IAB74_08205</name>
</gene>
<keyword evidence="2" id="KW-0732">Signal</keyword>
<feature type="transmembrane region" description="Helical" evidence="1">
    <location>
        <begin position="164"/>
        <end position="188"/>
    </location>
</feature>
<reference evidence="3" key="1">
    <citation type="submission" date="2020-10" db="EMBL/GenBank/DDBJ databases">
        <authorList>
            <person name="Gilroy R."/>
        </authorList>
    </citation>
    <scope>NUCLEOTIDE SEQUENCE</scope>
    <source>
        <strain evidence="3">13361</strain>
    </source>
</reference>
<name>A0A9D0Z3L9_9FIRM</name>
<feature type="transmembrane region" description="Helical" evidence="1">
    <location>
        <begin position="315"/>
        <end position="336"/>
    </location>
</feature>
<keyword evidence="1" id="KW-0812">Transmembrane</keyword>
<dbReference type="Proteomes" id="UP000886796">
    <property type="component" value="Unassembled WGS sequence"/>
</dbReference>
<dbReference type="AlphaFoldDB" id="A0A9D0Z3L9"/>
<protein>
    <recommendedName>
        <fullName evidence="5">Stage III sporulation protein AE</fullName>
    </recommendedName>
</protein>
<feature type="transmembrane region" description="Helical" evidence="1">
    <location>
        <begin position="129"/>
        <end position="152"/>
    </location>
</feature>
<comment type="caution">
    <text evidence="3">The sequence shown here is derived from an EMBL/GenBank/DDBJ whole genome shotgun (WGS) entry which is preliminary data.</text>
</comment>
<evidence type="ECO:0008006" key="5">
    <source>
        <dbReference type="Google" id="ProtNLM"/>
    </source>
</evidence>
<evidence type="ECO:0000256" key="1">
    <source>
        <dbReference type="SAM" id="Phobius"/>
    </source>
</evidence>
<evidence type="ECO:0000313" key="4">
    <source>
        <dbReference type="Proteomes" id="UP000886796"/>
    </source>
</evidence>
<sequence length="346" mass="36291">MRRFFILMGLLALLMVPVQAEQWEPPEAPPEAEEYMPEDTESFSEGLWYVIKAGIKTLEPSLAEAGKACFSVMVVVMLLSLLEVYTGKLPPVTPLAGAVMVGLTLLAPSRSLIGLGTDTVRQLSEYGKLLLPVMSASLAAQGGVTASASLYAGTVLFDAILGSLVVKLIVPLLYVYLCLSIAAGGIGQQVLTTFKDFIKWLMTWTLKTILYVFTGYMGITGVVSGATDAAAMKAAKLTISGMVPVVGGILSDASEAVLVSAGVMKNASGVYGLIAIAAIWIGPFLRIGVQYLLLKLTTAVCSAMGTRQVCGLLKDFTGAMGILLAMTGAVGLMLLISTVSFMKGIG</sequence>
<feature type="transmembrane region" description="Helical" evidence="1">
    <location>
        <begin position="208"/>
        <end position="231"/>
    </location>
</feature>
<proteinExistence type="predicted"/>
<evidence type="ECO:0000256" key="2">
    <source>
        <dbReference type="SAM" id="SignalP"/>
    </source>
</evidence>
<feature type="signal peptide" evidence="2">
    <location>
        <begin position="1"/>
        <end position="20"/>
    </location>
</feature>
<feature type="chain" id="PRO_5039082684" description="Stage III sporulation protein AE" evidence="2">
    <location>
        <begin position="21"/>
        <end position="346"/>
    </location>
</feature>
<organism evidence="3 4">
    <name type="scientific">Candidatus Faecousia excrementigallinarum</name>
    <dbReference type="NCBI Taxonomy" id="2840806"/>
    <lineage>
        <taxon>Bacteria</taxon>
        <taxon>Bacillati</taxon>
        <taxon>Bacillota</taxon>
        <taxon>Clostridia</taxon>
        <taxon>Eubacteriales</taxon>
        <taxon>Oscillospiraceae</taxon>
        <taxon>Faecousia</taxon>
    </lineage>
</organism>
<dbReference type="EMBL" id="DVFK01000111">
    <property type="protein sequence ID" value="HIQ68472.1"/>
    <property type="molecule type" value="Genomic_DNA"/>
</dbReference>
<keyword evidence="1" id="KW-1133">Transmembrane helix</keyword>
<evidence type="ECO:0000313" key="3">
    <source>
        <dbReference type="EMBL" id="HIQ68472.1"/>
    </source>
</evidence>
<reference evidence="3" key="2">
    <citation type="journal article" date="2021" name="PeerJ">
        <title>Extensive microbial diversity within the chicken gut microbiome revealed by metagenomics and culture.</title>
        <authorList>
            <person name="Gilroy R."/>
            <person name="Ravi A."/>
            <person name="Getino M."/>
            <person name="Pursley I."/>
            <person name="Horton D.L."/>
            <person name="Alikhan N.F."/>
            <person name="Baker D."/>
            <person name="Gharbi K."/>
            <person name="Hall N."/>
            <person name="Watson M."/>
            <person name="Adriaenssens E.M."/>
            <person name="Foster-Nyarko E."/>
            <person name="Jarju S."/>
            <person name="Secka A."/>
            <person name="Antonio M."/>
            <person name="Oren A."/>
            <person name="Chaudhuri R.R."/>
            <person name="La Ragione R."/>
            <person name="Hildebrand F."/>
            <person name="Pallen M.J."/>
        </authorList>
    </citation>
    <scope>NUCLEOTIDE SEQUENCE</scope>
    <source>
        <strain evidence="3">13361</strain>
    </source>
</reference>